<evidence type="ECO:0000313" key="5">
    <source>
        <dbReference type="EMBL" id="KAF6171372.1"/>
    </source>
</evidence>
<sequence length="430" mass="48065">MEFCNHLAYRGVPVTFVTTEFLHNKVRPKVNHGESKNRVRIVSLPDGLEAGTDRSDTSKLTESIWRNMPGHFSKLIGDINNSCDNKISCVVADETIGWALEIAEKMGIKRAAFWPVSMGVLALTLHIPKLIADGVMDENGNPRKNEMIQLSPDMPPMNMSDFVWNHPGNPKLRESVFKFMLAITQAAKISNWHICNSYHELEPAASNMIPNLLTVGPLLASTRLSEQTGHFWPEDSTCITWLDKQPTRLVTYVAFGSTGIFNQCQLDELTDGLELSGRPFLLVLRSNLSGDIALQDGFKERVAQFGKIVEWAPQQEVLAHPSIACFITHCGWNSTIEALSMGVPLVCWPYFADQIHDKNYICDVWKVGFSLDRDENGIISKDEIKRKIEDVVSDNGVRLRVLEIKETAKKNVGAGGTSTKNLENFIQAIK</sequence>
<dbReference type="SUPFAM" id="SSF53756">
    <property type="entry name" value="UDP-Glycosyltransferase/glycogen phosphorylase"/>
    <property type="match status" value="1"/>
</dbReference>
<dbReference type="PROSITE" id="PS00018">
    <property type="entry name" value="EF_HAND_1"/>
    <property type="match status" value="1"/>
</dbReference>
<dbReference type="FunFam" id="3.40.50.2000:FF:000061">
    <property type="entry name" value="UDP-glycosyltransferase 83A1"/>
    <property type="match status" value="1"/>
</dbReference>
<gene>
    <name evidence="5" type="ORF">GIB67_009513</name>
</gene>
<dbReference type="InterPro" id="IPR018247">
    <property type="entry name" value="EF_Hand_1_Ca_BS"/>
</dbReference>
<dbReference type="CDD" id="cd03784">
    <property type="entry name" value="GT1_Gtf-like"/>
    <property type="match status" value="1"/>
</dbReference>
<dbReference type="AlphaFoldDB" id="A0A7J7NWJ9"/>
<name>A0A7J7NWJ9_9MAGN</name>
<evidence type="ECO:0000256" key="4">
    <source>
        <dbReference type="RuleBase" id="RU362057"/>
    </source>
</evidence>
<evidence type="ECO:0000256" key="1">
    <source>
        <dbReference type="ARBA" id="ARBA00009995"/>
    </source>
</evidence>
<dbReference type="GO" id="GO:0080044">
    <property type="term" value="F:quercetin 7-O-glucosyltransferase activity"/>
    <property type="evidence" value="ECO:0007669"/>
    <property type="project" value="TreeGrafter"/>
</dbReference>
<comment type="caution">
    <text evidence="5">The sequence shown here is derived from an EMBL/GenBank/DDBJ whole genome shotgun (WGS) entry which is preliminary data.</text>
</comment>
<feature type="non-terminal residue" evidence="5">
    <location>
        <position position="1"/>
    </location>
</feature>
<accession>A0A7J7NWJ9</accession>
<proteinExistence type="inferred from homology"/>
<protein>
    <recommendedName>
        <fullName evidence="4">Glycosyltransferase</fullName>
        <ecNumber evidence="4">2.4.1.-</ecNumber>
    </recommendedName>
</protein>
<keyword evidence="6" id="KW-1185">Reference proteome</keyword>
<dbReference type="OrthoDB" id="5835829at2759"/>
<keyword evidence="3" id="KW-0328">Glycosyltransferase</keyword>
<dbReference type="EMBL" id="JACGCM010000497">
    <property type="protein sequence ID" value="KAF6171372.1"/>
    <property type="molecule type" value="Genomic_DNA"/>
</dbReference>
<keyword evidence="2 3" id="KW-0808">Transferase</keyword>
<dbReference type="InterPro" id="IPR035595">
    <property type="entry name" value="UDP_glycos_trans_CS"/>
</dbReference>
<dbReference type="EC" id="2.4.1.-" evidence="4"/>
<evidence type="ECO:0000256" key="3">
    <source>
        <dbReference type="RuleBase" id="RU003718"/>
    </source>
</evidence>
<dbReference type="InterPro" id="IPR002213">
    <property type="entry name" value="UDP_glucos_trans"/>
</dbReference>
<evidence type="ECO:0000313" key="6">
    <source>
        <dbReference type="Proteomes" id="UP000541444"/>
    </source>
</evidence>
<dbReference type="FunFam" id="3.40.50.2000:FF:000108">
    <property type="entry name" value="UDP-glycosyltransferase 83A1"/>
    <property type="match status" value="1"/>
</dbReference>
<organism evidence="5 6">
    <name type="scientific">Kingdonia uniflora</name>
    <dbReference type="NCBI Taxonomy" id="39325"/>
    <lineage>
        <taxon>Eukaryota</taxon>
        <taxon>Viridiplantae</taxon>
        <taxon>Streptophyta</taxon>
        <taxon>Embryophyta</taxon>
        <taxon>Tracheophyta</taxon>
        <taxon>Spermatophyta</taxon>
        <taxon>Magnoliopsida</taxon>
        <taxon>Ranunculales</taxon>
        <taxon>Circaeasteraceae</taxon>
        <taxon>Kingdonia</taxon>
    </lineage>
</organism>
<dbReference type="Pfam" id="PF00201">
    <property type="entry name" value="UDPGT"/>
    <property type="match status" value="1"/>
</dbReference>
<reference evidence="5 6" key="1">
    <citation type="journal article" date="2020" name="IScience">
        <title>Genome Sequencing of the Endangered Kingdonia uniflora (Circaeasteraceae, Ranunculales) Reveals Potential Mechanisms of Evolutionary Specialization.</title>
        <authorList>
            <person name="Sun Y."/>
            <person name="Deng T."/>
            <person name="Zhang A."/>
            <person name="Moore M.J."/>
            <person name="Landis J.B."/>
            <person name="Lin N."/>
            <person name="Zhang H."/>
            <person name="Zhang X."/>
            <person name="Huang J."/>
            <person name="Zhang X."/>
            <person name="Sun H."/>
            <person name="Wang H."/>
        </authorList>
    </citation>
    <scope>NUCLEOTIDE SEQUENCE [LARGE SCALE GENOMIC DNA]</scope>
    <source>
        <strain evidence="5">TB1705</strain>
        <tissue evidence="5">Leaf</tissue>
    </source>
</reference>
<dbReference type="GO" id="GO:0080043">
    <property type="term" value="F:quercetin 3-O-glucosyltransferase activity"/>
    <property type="evidence" value="ECO:0007669"/>
    <property type="project" value="TreeGrafter"/>
</dbReference>
<comment type="similarity">
    <text evidence="1 3">Belongs to the UDP-glycosyltransferase family.</text>
</comment>
<dbReference type="PANTHER" id="PTHR11926">
    <property type="entry name" value="GLUCOSYL/GLUCURONOSYL TRANSFERASES"/>
    <property type="match status" value="1"/>
</dbReference>
<dbReference type="PANTHER" id="PTHR11926:SF1412">
    <property type="entry name" value="UDP-GLYCOSYLTRANSFERASE 83A1-LIKE"/>
    <property type="match status" value="1"/>
</dbReference>
<dbReference type="Proteomes" id="UP000541444">
    <property type="component" value="Unassembled WGS sequence"/>
</dbReference>
<evidence type="ECO:0000256" key="2">
    <source>
        <dbReference type="ARBA" id="ARBA00022679"/>
    </source>
</evidence>
<dbReference type="Gene3D" id="3.40.50.2000">
    <property type="entry name" value="Glycogen Phosphorylase B"/>
    <property type="match status" value="2"/>
</dbReference>
<dbReference type="PROSITE" id="PS00375">
    <property type="entry name" value="UDPGT"/>
    <property type="match status" value="1"/>
</dbReference>